<comment type="similarity">
    <text evidence="1 4">Belongs to the plant dirigent protein family.</text>
</comment>
<keyword evidence="3 4" id="KW-0964">Secreted</keyword>
<proteinExistence type="inferred from homology"/>
<organism evidence="5">
    <name type="scientific">Oryza meridionalis</name>
    <dbReference type="NCBI Taxonomy" id="40149"/>
    <lineage>
        <taxon>Eukaryota</taxon>
        <taxon>Viridiplantae</taxon>
        <taxon>Streptophyta</taxon>
        <taxon>Embryophyta</taxon>
        <taxon>Tracheophyta</taxon>
        <taxon>Spermatophyta</taxon>
        <taxon>Magnoliopsida</taxon>
        <taxon>Liliopsida</taxon>
        <taxon>Poales</taxon>
        <taxon>Poaceae</taxon>
        <taxon>BOP clade</taxon>
        <taxon>Oryzoideae</taxon>
        <taxon>Oryzeae</taxon>
        <taxon>Oryzinae</taxon>
        <taxon>Oryza</taxon>
    </lineage>
</organism>
<reference evidence="5" key="1">
    <citation type="submission" date="2015-04" db="UniProtKB">
        <authorList>
            <consortium name="EnsemblPlants"/>
        </authorList>
    </citation>
    <scope>IDENTIFICATION</scope>
</reference>
<dbReference type="PANTHER" id="PTHR21495">
    <property type="entry name" value="NUCLEOPORIN-RELATED"/>
    <property type="match status" value="1"/>
</dbReference>
<keyword evidence="4" id="KW-0052">Apoplast</keyword>
<dbReference type="AlphaFoldDB" id="A0A0E0C1M7"/>
<dbReference type="Pfam" id="PF03018">
    <property type="entry name" value="Dirigent"/>
    <property type="match status" value="1"/>
</dbReference>
<dbReference type="STRING" id="40149.A0A0E0C1M7"/>
<sequence>MAYYAIAPLLCTLMHNELYMHLYINQTISGPNTNQLVVAPLFFGLTAINDWTILDGPGPNASVVGRAQGMHFQSGHIREKWYTSMNFLFEDTRFNGSMLQVMGTTPQDDQWAILGGTGEFVAAEGIVEHKIVQVDSTGRIYEIKIHAFYIPMNSSAKYRRNRIRNATHRLIVILGSLELNKCMASWCAAPM</sequence>
<dbReference type="GO" id="GO:0048046">
    <property type="term" value="C:apoplast"/>
    <property type="evidence" value="ECO:0007669"/>
    <property type="project" value="UniProtKB-SubCell"/>
</dbReference>
<dbReference type="Gramene" id="OMERI01G13470.1">
    <property type="protein sequence ID" value="OMERI01G13470.1"/>
    <property type="gene ID" value="OMERI01G13470"/>
</dbReference>
<evidence type="ECO:0000313" key="5">
    <source>
        <dbReference type="EnsemblPlants" id="OMERI01G13470.1"/>
    </source>
</evidence>
<dbReference type="GO" id="GO:0009699">
    <property type="term" value="P:phenylpropanoid biosynthetic process"/>
    <property type="evidence" value="ECO:0007669"/>
    <property type="project" value="UniProtKB-ARBA"/>
</dbReference>
<protein>
    <recommendedName>
        <fullName evidence="4">Dirigent protein</fullName>
    </recommendedName>
</protein>
<dbReference type="InterPro" id="IPR044859">
    <property type="entry name" value="Allene_oxi_cyc_Dirigent"/>
</dbReference>
<accession>A0A0E0C1M7</accession>
<dbReference type="Gene3D" id="2.40.480.10">
    <property type="entry name" value="Allene oxide cyclase-like"/>
    <property type="match status" value="1"/>
</dbReference>
<evidence type="ECO:0000256" key="1">
    <source>
        <dbReference type="ARBA" id="ARBA00010746"/>
    </source>
</evidence>
<evidence type="ECO:0000256" key="3">
    <source>
        <dbReference type="ARBA" id="ARBA00022525"/>
    </source>
</evidence>
<dbReference type="Proteomes" id="UP000008021">
    <property type="component" value="Chromosome 1"/>
</dbReference>
<keyword evidence="6" id="KW-1185">Reference proteome</keyword>
<dbReference type="EnsemblPlants" id="OMERI01G13470.1">
    <property type="protein sequence ID" value="OMERI01G13470.1"/>
    <property type="gene ID" value="OMERI01G13470"/>
</dbReference>
<reference evidence="5" key="2">
    <citation type="submission" date="2018-05" db="EMBL/GenBank/DDBJ databases">
        <title>OmerRS3 (Oryza meridionalis Reference Sequence Version 3).</title>
        <authorList>
            <person name="Zhang J."/>
            <person name="Kudrna D."/>
            <person name="Lee S."/>
            <person name="Talag J."/>
            <person name="Welchert J."/>
            <person name="Wing R.A."/>
        </authorList>
    </citation>
    <scope>NUCLEOTIDE SEQUENCE [LARGE SCALE GENOMIC DNA]</scope>
    <source>
        <strain evidence="5">cv. OR44</strain>
    </source>
</reference>
<comment type="function">
    <text evidence="4">Dirigent proteins impart stereoselectivity on the phenoxy radical-coupling reaction, yielding optically active lignans from two molecules of coniferyl alcohol in the biosynthesis of lignans, flavonolignans, and alkaloids and thus plays a central role in plant secondary metabolism.</text>
</comment>
<comment type="subunit">
    <text evidence="2 4">Homodimer.</text>
</comment>
<evidence type="ECO:0000256" key="2">
    <source>
        <dbReference type="ARBA" id="ARBA00011738"/>
    </source>
</evidence>
<evidence type="ECO:0000256" key="4">
    <source>
        <dbReference type="RuleBase" id="RU363099"/>
    </source>
</evidence>
<evidence type="ECO:0000313" key="6">
    <source>
        <dbReference type="Proteomes" id="UP000008021"/>
    </source>
</evidence>
<dbReference type="InterPro" id="IPR004265">
    <property type="entry name" value="Dirigent"/>
</dbReference>
<comment type="subcellular location">
    <subcellularLocation>
        <location evidence="4">Secreted</location>
        <location evidence="4">Extracellular space</location>
        <location evidence="4">Apoplast</location>
    </subcellularLocation>
</comment>
<dbReference type="HOGENOM" id="CLU_078923_2_0_1"/>
<name>A0A0E0C1M7_9ORYZ</name>